<dbReference type="InterPro" id="IPR026377">
    <property type="entry name" value="Cell_surface_SprA"/>
</dbReference>
<evidence type="ECO:0000313" key="4">
    <source>
        <dbReference type="Proteomes" id="UP000242818"/>
    </source>
</evidence>
<evidence type="ECO:0000256" key="1">
    <source>
        <dbReference type="SAM" id="MobiDB-lite"/>
    </source>
</evidence>
<protein>
    <submittedName>
        <fullName evidence="3">Cell surface protein SprA</fullName>
    </submittedName>
</protein>
<dbReference type="RefSeq" id="WP_089710291.1">
    <property type="nucleotide sequence ID" value="NZ_FMAR01000003.1"/>
</dbReference>
<organism evidence="3 4">
    <name type="scientific">Chitinophaga costaii</name>
    <dbReference type="NCBI Taxonomy" id="1335309"/>
    <lineage>
        <taxon>Bacteria</taxon>
        <taxon>Pseudomonadati</taxon>
        <taxon>Bacteroidota</taxon>
        <taxon>Chitinophagia</taxon>
        <taxon>Chitinophagales</taxon>
        <taxon>Chitinophagaceae</taxon>
        <taxon>Chitinophaga</taxon>
    </lineage>
</organism>
<dbReference type="NCBIfam" id="TIGR04189">
    <property type="entry name" value="surface_SprA"/>
    <property type="match status" value="1"/>
</dbReference>
<feature type="compositionally biased region" description="Polar residues" evidence="1">
    <location>
        <begin position="1930"/>
        <end position="1942"/>
    </location>
</feature>
<dbReference type="InterPro" id="IPR025684">
    <property type="entry name" value="SprA_N_dom"/>
</dbReference>
<name>A0A1C4BWC5_9BACT</name>
<accession>A0A1C4BWC5</accession>
<feature type="compositionally biased region" description="Polar residues" evidence="1">
    <location>
        <begin position="1189"/>
        <end position="1206"/>
    </location>
</feature>
<reference evidence="3 4" key="1">
    <citation type="submission" date="2016-08" db="EMBL/GenBank/DDBJ databases">
        <authorList>
            <person name="Seilhamer J.J."/>
        </authorList>
    </citation>
    <scope>NUCLEOTIDE SEQUENCE [LARGE SCALE GENOMIC DNA]</scope>
    <source>
        <strain evidence="3 4">A37T2</strain>
    </source>
</reference>
<dbReference type="STRING" id="1335309.GA0116948_103285"/>
<gene>
    <name evidence="3" type="ORF">GA0116948_103285</name>
</gene>
<feature type="region of interest" description="Disordered" evidence="1">
    <location>
        <begin position="1928"/>
        <end position="1955"/>
    </location>
</feature>
<keyword evidence="4" id="KW-1185">Reference proteome</keyword>
<feature type="region of interest" description="Disordered" evidence="1">
    <location>
        <begin position="40"/>
        <end position="83"/>
    </location>
</feature>
<evidence type="ECO:0000259" key="2">
    <source>
        <dbReference type="Pfam" id="PF14349"/>
    </source>
</evidence>
<dbReference type="OrthoDB" id="9806090at2"/>
<feature type="domain" description="Gliding motility protein SprA N-terminal" evidence="2">
    <location>
        <begin position="111"/>
        <end position="391"/>
    </location>
</feature>
<feature type="region of interest" description="Disordered" evidence="1">
    <location>
        <begin position="1184"/>
        <end position="1214"/>
    </location>
</feature>
<dbReference type="Pfam" id="PF14349">
    <property type="entry name" value="SprA_N"/>
    <property type="match status" value="2"/>
</dbReference>
<sequence>MARKTYFGAFAAIGVVSFVIFSTAARNIAHQRSYLPHLPGLPPVKTAPAPGADDKRPAMHQQLFPTPDTTKGRDTTAPQTTDSLRFGLQDRRGTALTDPQRNAVDLKDPNAIKKSVIYDPVTKQYTVYEKIGDQYYRYPTILSFDDYYKLQSESDMDDYWQTRSGSLSTLNQRGSGPVLYKSNSLFDRVFGGNKVDIRPQGNLDLTFGYQGQNIKNPVLVEQARKNGTFNFDMDINMNVTGRIGDKLKIITNYNTQANFDFQNQIKLEYTGYDDEIIKKIEAGNVSFPLRSSLIAGVQSLFGVKTQLQFGRLTVTSVLSNQKSQKQNLMVNGGAQSQDYTITADQYEDNRHFLMAQFFRDTFNYAMSNLPVIRSQANIIRLEVWVTNKTGATTNARDIVALADLGEYKPYNGNVHVQGAGKLPDNGLNDLYRNLVSDPASRNTGTVVSRLLALGLVPTQDFEKTFAHKLDSTQYTFNKQLGFISLAQQLQPDEVLGVAYQYTYNGRVYQVGEFSQDVPPDQNDAANSRIPFLKMLKATSARPQLPIWDLMMKNIYATGAYGLTQADFKMDVYYNDPGGENRVPSFKRYIPDATGQYSGAPLITILNLDRLNSQNDPQPDGVFDYVDGYTVNSQTGKIMFPQLEPFANGLRPAFGGNATLEKQYLYPQLYDSIKVIAQQFPQLNRYVMKGSFKSTVSNKISLNALNVPQGSVTITAGGQVLRENVDYIIDYNVGQVTIVNEGVLSSGMPINVQFENNALFGQQVRNYFGTRFDYLVNDKLSIGSTIVRMSERPYYQKVNYGDDPIKNTVLGLDGNYSSDWKGLTRFLDKLPNYSTTAMSHVNITGEVARLFPGHNKLVDAAGSKQGQVYIDDFEGAQSNYDLKFPATSWALASTPANAQDANGMVMFPEATHDNSLDYGKNRALLAWYTIEPTLQIPNSAGLPANISKDDQSDPRSRLVYQQEVFPNRSTDFGQAQLSTLDLAYYPKEKGPYNFEYNPAQINGNGLLTHPEKRWAGVMRSIDNSDFETANIEYIEFWLQDPFNSKTNQNGGQLYFNLGNVSEDVLKDSRKFFENGMPNPQQNANQLDSTIWGRIPRYQQQITQAFDNDPSIRAWQDIGYDGLRTDYESIYRKGYLDTLRMNFGANSLIYQQAASDPSNDDYHNYRGDDYDREKLNILQRYKRYSMPEGNSPVSTSGSQYSSAATNIPESEDLNHDNTMNETEEYFAYRVNLHPKMRVGYDYVVDSITVNPTLANGTTAPEVWYQFKIPIAQYDQKVGEIPDFKSIRFMRMYMTGFMDSTVLRFAKLDLVRNQWRQYQYQLKSGDPVPVTAGTTFNLTAVNVEENSSRTPIHYVLPPGIQRQNTISTNNTTLQLNEQSLSVQLCNLKDGDSRAIYKNLSMDLRQYKQLQMFIHAEPVNDPNSLQNKQLNAIIRVGSDFVGNYYEYKIPLTVTPFGAVRDVDIWPAANNLDVVLTKFSDLKLKRNMAGFSPVTPYSVTDSATGNTITVVGNPSLGDVKSIMIGIENPADDGVAKCAEVWFDELRLTGLDEKGGYGAVARIDMQLADLGTLSLSGNMHTAGFGAVDQKVNERFRDNYTQYDAATNLDLGKLLPKKMGLVIPVYAGYSQAISTPEYDPYDLDIKLKTKLRMASSKQMRDSIKAQAEDFTSITSLNFTNVRKLNKSGKKLKIWSLENFDFNYSFSQTTHHNPLVQNDVLTRNRGGFGYNYSATAKFLTPFRKLIKSKSHWLALLKDFNINYKPSLISFRIDLTRQFGATRIRNVGSNYLLQETYNKYFTFDRYYALKWDLTHSINIDFQAVNNARVDEPDGRLNTSAKKDSLWRNLLHLGRTTNYFHSITATYTLPTQKFPALTWTNITLNYNTQYTWTAASRQALEQGNAIENAHTMNITGELNFDQLYSKSKWMRKFAFKSAGASGNSRPPMNGSQAGKKPQPEAVSEDDGISMALKAAMRVVMSLKRVNISYSENAATALPGYMDSTKVLGMHWATMSPGIGFVLGGQPNDKWLRNFANRGLITHDTLFNLQYQQQFTRDLKIQATLEPVRDLRIDVNLTRMFTKTHSELFKDTTGLGAYAGLNPYDAGGFDVTFIGVKTMFGSINKQNGMSRTFQKFQDYRSIISSRLFQENPYSKYAPQSGQPNDPAYKYGYGRYAQDVLIPAFLAAYTGKDPKSIGLLKDGGSNNVKSNPFSSIKSLPNWGLTYSGLARLEPFKNFMTNFTITHRYTGDLNMSSFNSSLNYADPRILGYPGFIDTVSGNYIPYYLVPNLTLTEAFDPLIRLDGTFINNISASVGFKKARSLSLSLIDYQLTEVRSTTIELSGSYRVRGLVMPFVVGKNGSHKLQNDLNFRLDMSLRDDKTVNNRLDADLVIPTSGQKVIAISPSIDYIVNNRLNLRFFYDRRQTIPVISTAYPITTTSGGLTLRFMLQQ</sequence>
<feature type="domain" description="Gliding motility protein SprA N-terminal" evidence="2">
    <location>
        <begin position="1133"/>
        <end position="1644"/>
    </location>
</feature>
<evidence type="ECO:0000313" key="3">
    <source>
        <dbReference type="EMBL" id="SCC11130.1"/>
    </source>
</evidence>
<proteinExistence type="predicted"/>
<dbReference type="Proteomes" id="UP000242818">
    <property type="component" value="Unassembled WGS sequence"/>
</dbReference>
<dbReference type="EMBL" id="FMAR01000003">
    <property type="protein sequence ID" value="SCC11130.1"/>
    <property type="molecule type" value="Genomic_DNA"/>
</dbReference>